<dbReference type="EMBL" id="SJDL01000008">
    <property type="protein sequence ID" value="TBW57388.1"/>
    <property type="molecule type" value="Genomic_DNA"/>
</dbReference>
<comment type="caution">
    <text evidence="1">The sequence shown here is derived from an EMBL/GenBank/DDBJ whole genome shotgun (WGS) entry which is preliminary data.</text>
</comment>
<gene>
    <name evidence="1" type="ORF">EZI54_06945</name>
</gene>
<name>A0ABY1ZM90_9GAMM</name>
<organism evidence="1 2">
    <name type="scientific">Marinobacter halodurans</name>
    <dbReference type="NCBI Taxonomy" id="2528979"/>
    <lineage>
        <taxon>Bacteria</taxon>
        <taxon>Pseudomonadati</taxon>
        <taxon>Pseudomonadota</taxon>
        <taxon>Gammaproteobacteria</taxon>
        <taxon>Pseudomonadales</taxon>
        <taxon>Marinobacteraceae</taxon>
        <taxon>Marinobacter</taxon>
    </lineage>
</organism>
<sequence length="247" mass="27162">MHDTDRSNVLSASGFTNTNVEHHQWAARVVAEARSVFGEAPIDAHIWAYREQGCDYLSCDLSSSGTWLPVTICADGDTYFPDISGGAAEADACDMPDALHIAGLIVRSLDARVTLGRGQNELNDEVVSPPRRPGQTSGPIDLAFNSGGAVDQKADVIFDPHGAKTHPNIAAVEQYLGGIGTLVFDDDTLQFAEHKSFPDTVYSPRLSEEQLETFCQEHLDRYEAYFKENFEAIERGDEKPPIGRFWE</sequence>
<dbReference type="RefSeq" id="WP_131480397.1">
    <property type="nucleotide sequence ID" value="NZ_SJDL01000008.1"/>
</dbReference>
<proteinExistence type="predicted"/>
<protein>
    <recommendedName>
        <fullName evidence="3">YcaO domain-containing protein</fullName>
    </recommendedName>
</protein>
<dbReference type="Proteomes" id="UP000313645">
    <property type="component" value="Unassembled WGS sequence"/>
</dbReference>
<reference evidence="1 2" key="1">
    <citation type="submission" date="2019-02" db="EMBL/GenBank/DDBJ databases">
        <title>Marinobacter halodurans sp. nov., a marine bacterium isolated from sea tidal flat.</title>
        <authorList>
            <person name="Yoo Y."/>
            <person name="Lee D.W."/>
            <person name="Kim B.S."/>
            <person name="Kim J.-J."/>
        </authorList>
    </citation>
    <scope>NUCLEOTIDE SEQUENCE [LARGE SCALE GENOMIC DNA]</scope>
    <source>
        <strain evidence="1 2">YJ-S3-2</strain>
    </source>
</reference>
<accession>A0ABY1ZM90</accession>
<evidence type="ECO:0000313" key="1">
    <source>
        <dbReference type="EMBL" id="TBW57388.1"/>
    </source>
</evidence>
<evidence type="ECO:0000313" key="2">
    <source>
        <dbReference type="Proteomes" id="UP000313645"/>
    </source>
</evidence>
<keyword evidence="2" id="KW-1185">Reference proteome</keyword>
<evidence type="ECO:0008006" key="3">
    <source>
        <dbReference type="Google" id="ProtNLM"/>
    </source>
</evidence>